<protein>
    <submittedName>
        <fullName evidence="2">Uncharacterized protein</fullName>
    </submittedName>
</protein>
<dbReference type="AlphaFoldDB" id="A0A915J499"/>
<reference evidence="2" key="1">
    <citation type="submission" date="2022-11" db="UniProtKB">
        <authorList>
            <consortium name="WormBaseParasite"/>
        </authorList>
    </citation>
    <scope>IDENTIFICATION</scope>
</reference>
<dbReference type="Proteomes" id="UP000887565">
    <property type="component" value="Unplaced"/>
</dbReference>
<accession>A0A915J499</accession>
<name>A0A915J499_ROMCU</name>
<proteinExistence type="predicted"/>
<keyword evidence="1" id="KW-1185">Reference proteome</keyword>
<evidence type="ECO:0000313" key="1">
    <source>
        <dbReference type="Proteomes" id="UP000887565"/>
    </source>
</evidence>
<organism evidence="1 2">
    <name type="scientific">Romanomermis culicivorax</name>
    <name type="common">Nematode worm</name>
    <dbReference type="NCBI Taxonomy" id="13658"/>
    <lineage>
        <taxon>Eukaryota</taxon>
        <taxon>Metazoa</taxon>
        <taxon>Ecdysozoa</taxon>
        <taxon>Nematoda</taxon>
        <taxon>Enoplea</taxon>
        <taxon>Dorylaimia</taxon>
        <taxon>Mermithida</taxon>
        <taxon>Mermithoidea</taxon>
        <taxon>Mermithidae</taxon>
        <taxon>Romanomermis</taxon>
    </lineage>
</organism>
<dbReference type="WBParaSite" id="nRc.2.0.1.t20537-RA">
    <property type="protein sequence ID" value="nRc.2.0.1.t20537-RA"/>
    <property type="gene ID" value="nRc.2.0.1.g20537"/>
</dbReference>
<sequence length="94" mass="10042">MGFGLSEKILGPGRPILQTHEKAFDGQGIAVDNLTFGRPNKNHGANEQCAFSNGAYNTWRNWIGAIGKSTNEKGAIGYTSFLGTGANWEAAQGR</sequence>
<evidence type="ECO:0000313" key="2">
    <source>
        <dbReference type="WBParaSite" id="nRc.2.0.1.t20537-RA"/>
    </source>
</evidence>